<keyword evidence="2" id="KW-1185">Reference proteome</keyword>
<protein>
    <recommendedName>
        <fullName evidence="3">DUF1885 family protein</fullName>
    </recommendedName>
</protein>
<proteinExistence type="predicted"/>
<dbReference type="Pfam" id="PF08968">
    <property type="entry name" value="DUF1885"/>
    <property type="match status" value="1"/>
</dbReference>
<dbReference type="InterPro" id="IPR015062">
    <property type="entry name" value="DUF1885"/>
</dbReference>
<gene>
    <name evidence="1" type="ORF">J2S11_002853</name>
</gene>
<dbReference type="Gene3D" id="3.30.310.120">
    <property type="entry name" value="Rbstp2229 like protein"/>
    <property type="match status" value="1"/>
</dbReference>
<dbReference type="Proteomes" id="UP001235840">
    <property type="component" value="Unassembled WGS sequence"/>
</dbReference>
<comment type="caution">
    <text evidence="1">The sequence shown here is derived from an EMBL/GenBank/DDBJ whole genome shotgun (WGS) entry which is preliminary data.</text>
</comment>
<evidence type="ECO:0000313" key="2">
    <source>
        <dbReference type="Proteomes" id="UP001235840"/>
    </source>
</evidence>
<dbReference type="Gene3D" id="1.20.5.850">
    <property type="entry name" value="Rbstp2229 protein"/>
    <property type="match status" value="1"/>
</dbReference>
<organism evidence="1 2">
    <name type="scientific">Caldalkalibacillus horti</name>
    <dbReference type="NCBI Taxonomy" id="77523"/>
    <lineage>
        <taxon>Bacteria</taxon>
        <taxon>Bacillati</taxon>
        <taxon>Bacillota</taxon>
        <taxon>Bacilli</taxon>
        <taxon>Bacillales</taxon>
        <taxon>Bacillaceae</taxon>
        <taxon>Caldalkalibacillus</taxon>
    </lineage>
</organism>
<sequence>MGQSAYIRLVDASTTQTVQLQDIKDKFHRYIDMTTKTGNQLDWGYAEAAFPYTLVEKPEGKDHWFYLKGSNPLYKYIVVGVGTDQANQAEGGEQAEESQFIQVVLPDGATHGDKSKANEFCKYLAKEFKAQLDLFNGRRMYYYPRKP</sequence>
<evidence type="ECO:0008006" key="3">
    <source>
        <dbReference type="Google" id="ProtNLM"/>
    </source>
</evidence>
<dbReference type="InterPro" id="IPR036294">
    <property type="entry name" value="Rbstp2229-like_sf"/>
</dbReference>
<accession>A0ABT9W1J6</accession>
<reference evidence="1 2" key="1">
    <citation type="submission" date="2023-07" db="EMBL/GenBank/DDBJ databases">
        <title>Genomic Encyclopedia of Type Strains, Phase IV (KMG-IV): sequencing the most valuable type-strain genomes for metagenomic binning, comparative biology and taxonomic classification.</title>
        <authorList>
            <person name="Goeker M."/>
        </authorList>
    </citation>
    <scope>NUCLEOTIDE SEQUENCE [LARGE SCALE GENOMIC DNA]</scope>
    <source>
        <strain evidence="1 2">DSM 12751</strain>
    </source>
</reference>
<dbReference type="RefSeq" id="WP_307395537.1">
    <property type="nucleotide sequence ID" value="NZ_BAAADK010000003.1"/>
</dbReference>
<evidence type="ECO:0000313" key="1">
    <source>
        <dbReference type="EMBL" id="MDQ0166937.1"/>
    </source>
</evidence>
<dbReference type="EMBL" id="JAUSTY010000011">
    <property type="protein sequence ID" value="MDQ0166937.1"/>
    <property type="molecule type" value="Genomic_DNA"/>
</dbReference>
<dbReference type="SUPFAM" id="SSF111171">
    <property type="entry name" value="Rbstp2229 protein"/>
    <property type="match status" value="1"/>
</dbReference>
<name>A0ABT9W1J6_9BACI</name>